<proteinExistence type="predicted"/>
<accession>A0ACB9REC6</accession>
<sequence length="443" mass="49267">MDNAPGPSQQLLPFLPFLPAPRAPTPDHPDGFNLGYKVTPGLLLVIIVVVILVFVGGLAHLLVRMIVRPRVTDPEDAESVTAFQGRLQQLFRLHDAGVDQSFIDRLPVFPYEAILGQKAEDFDCAVCLCEFEPENKLRLLPKCSHAFHVECIDTWLLSHSTCPLCRGDLIHDMYPDGGSSSYVLVLESRSESTREIIRNDRDSDLSIGRTSSIVRSDFHFNFTRESEMGSGRSRADSLSKSWEIDKRKDEGSGEKDGCSGEKDKVVHVKLGKFRNLDSRGICVNDGKNDGDARRCFSMGSFEYVTDENSTLLVPIEILSKKNMSRRPPTVPLQPGHRQTMSVCDQGSTTLFGSFDMSKNIEGHGTASNANSSSENAEQKNRSNRESFSISKIWLRGKDKAKSSLDSSRRTMSSRFIGSNSDIILGREMKDVRSRTIAESVEVE</sequence>
<reference evidence="2" key="1">
    <citation type="journal article" date="2023" name="Front. Plant Sci.">
        <title>Chromosomal-level genome assembly of Melastoma candidum provides insights into trichome evolution.</title>
        <authorList>
            <person name="Zhong Y."/>
            <person name="Wu W."/>
            <person name="Sun C."/>
            <person name="Zou P."/>
            <person name="Liu Y."/>
            <person name="Dai S."/>
            <person name="Zhou R."/>
        </authorList>
    </citation>
    <scope>NUCLEOTIDE SEQUENCE [LARGE SCALE GENOMIC DNA]</scope>
</reference>
<gene>
    <name evidence="1" type="ORF">MLD38_014920</name>
</gene>
<protein>
    <submittedName>
        <fullName evidence="1">Uncharacterized protein</fullName>
    </submittedName>
</protein>
<dbReference type="Proteomes" id="UP001057402">
    <property type="component" value="Chromosome 4"/>
</dbReference>
<keyword evidence="2" id="KW-1185">Reference proteome</keyword>
<dbReference type="EMBL" id="CM042883">
    <property type="protein sequence ID" value="KAI4377260.1"/>
    <property type="molecule type" value="Genomic_DNA"/>
</dbReference>
<comment type="caution">
    <text evidence="1">The sequence shown here is derived from an EMBL/GenBank/DDBJ whole genome shotgun (WGS) entry which is preliminary data.</text>
</comment>
<evidence type="ECO:0000313" key="2">
    <source>
        <dbReference type="Proteomes" id="UP001057402"/>
    </source>
</evidence>
<evidence type="ECO:0000313" key="1">
    <source>
        <dbReference type="EMBL" id="KAI4377260.1"/>
    </source>
</evidence>
<organism evidence="1 2">
    <name type="scientific">Melastoma candidum</name>
    <dbReference type="NCBI Taxonomy" id="119954"/>
    <lineage>
        <taxon>Eukaryota</taxon>
        <taxon>Viridiplantae</taxon>
        <taxon>Streptophyta</taxon>
        <taxon>Embryophyta</taxon>
        <taxon>Tracheophyta</taxon>
        <taxon>Spermatophyta</taxon>
        <taxon>Magnoliopsida</taxon>
        <taxon>eudicotyledons</taxon>
        <taxon>Gunneridae</taxon>
        <taxon>Pentapetalae</taxon>
        <taxon>rosids</taxon>
        <taxon>malvids</taxon>
        <taxon>Myrtales</taxon>
        <taxon>Melastomataceae</taxon>
        <taxon>Melastomatoideae</taxon>
        <taxon>Melastomateae</taxon>
        <taxon>Melastoma</taxon>
    </lineage>
</organism>
<name>A0ACB9REC6_9MYRT</name>